<feature type="transmembrane region" description="Helical" evidence="1">
    <location>
        <begin position="72"/>
        <end position="97"/>
    </location>
</feature>
<dbReference type="OrthoDB" id="9780884at2"/>
<evidence type="ECO:0000259" key="2">
    <source>
        <dbReference type="Pfam" id="PF00149"/>
    </source>
</evidence>
<sequence>MNIRLLLSLGFFILTYTALNSYIGWNVYKFLEAAGDFNRPWTLAILIGLLSYTYMLGYRLKSFPLLKNIGSCWMAFFHFAIFIFPVVNLVVWLLGFAGLSGEGVIVTAGYATLILFSVYTGTGLFNAYMPAVKEYKLTVDHPQAHDGALRIAVASDMHFGGLSGKKHAERLVSTINRMEADLILFPGDLVDDDPDLFKEKKMDRTLKKLNARLGIYAVLGNHEYYGGKINELTRIMDDTGVNILKDEIIKLDSTAYIIGRKDKTDRNRLPAGDLLNTAGNDLPKLIMDHQPVDIHSIKENNAEMLFCGHTHKGQIFPYQWVTRRLFDVDYGYKQIDQLHVFVSSGFGFWGPPVRIGSRSEVMKIDVTFTGSQNYCSEKKM</sequence>
<dbReference type="Proteomes" id="UP000198571">
    <property type="component" value="Unassembled WGS sequence"/>
</dbReference>
<dbReference type="GO" id="GO:0016787">
    <property type="term" value="F:hydrolase activity"/>
    <property type="evidence" value="ECO:0007669"/>
    <property type="project" value="InterPro"/>
</dbReference>
<dbReference type="InterPro" id="IPR029052">
    <property type="entry name" value="Metallo-depent_PP-like"/>
</dbReference>
<dbReference type="AlphaFoldDB" id="A0A1H9VQ23"/>
<accession>A0A1H9VQ23</accession>
<dbReference type="PANTHER" id="PTHR31302:SF0">
    <property type="entry name" value="TRANSMEMBRANE PROTEIN WITH METALLOPHOSPHOESTERASE DOMAIN"/>
    <property type="match status" value="1"/>
</dbReference>
<keyword evidence="1" id="KW-0812">Transmembrane</keyword>
<dbReference type="InterPro" id="IPR051158">
    <property type="entry name" value="Metallophosphoesterase_sf"/>
</dbReference>
<dbReference type="CDD" id="cd07385">
    <property type="entry name" value="MPP_YkuE_C"/>
    <property type="match status" value="1"/>
</dbReference>
<dbReference type="SUPFAM" id="SSF56300">
    <property type="entry name" value="Metallo-dependent phosphatases"/>
    <property type="match status" value="1"/>
</dbReference>
<keyword evidence="1" id="KW-1133">Transmembrane helix</keyword>
<dbReference type="InterPro" id="IPR004843">
    <property type="entry name" value="Calcineurin-like_PHP"/>
</dbReference>
<name>A0A1H9VQ23_9BACI</name>
<proteinExistence type="predicted"/>
<gene>
    <name evidence="3" type="ORF">SAMN05518684_11217</name>
</gene>
<feature type="domain" description="Calcineurin-like phosphoesterase" evidence="2">
    <location>
        <begin position="149"/>
        <end position="312"/>
    </location>
</feature>
<evidence type="ECO:0000313" key="3">
    <source>
        <dbReference type="EMBL" id="SES23890.1"/>
    </source>
</evidence>
<keyword evidence="4" id="KW-1185">Reference proteome</keyword>
<dbReference type="Pfam" id="PF00149">
    <property type="entry name" value="Metallophos"/>
    <property type="match status" value="1"/>
</dbReference>
<feature type="transmembrane region" description="Helical" evidence="1">
    <location>
        <begin position="103"/>
        <end position="128"/>
    </location>
</feature>
<evidence type="ECO:0000256" key="1">
    <source>
        <dbReference type="SAM" id="Phobius"/>
    </source>
</evidence>
<dbReference type="EMBL" id="FOGT01000012">
    <property type="protein sequence ID" value="SES23890.1"/>
    <property type="molecule type" value="Genomic_DNA"/>
</dbReference>
<evidence type="ECO:0000313" key="4">
    <source>
        <dbReference type="Proteomes" id="UP000198571"/>
    </source>
</evidence>
<dbReference type="STRING" id="1601833.SAMN05518684_11217"/>
<keyword evidence="1" id="KW-0472">Membrane</keyword>
<dbReference type="RefSeq" id="WP_093053633.1">
    <property type="nucleotide sequence ID" value="NZ_FOGT01000012.1"/>
</dbReference>
<protein>
    <recommendedName>
        <fullName evidence="2">Calcineurin-like phosphoesterase domain-containing protein</fullName>
    </recommendedName>
</protein>
<feature type="transmembrane region" description="Helical" evidence="1">
    <location>
        <begin position="41"/>
        <end position="60"/>
    </location>
</feature>
<organism evidence="3 4">
    <name type="scientific">Salipaludibacillus aurantiacus</name>
    <dbReference type="NCBI Taxonomy" id="1601833"/>
    <lineage>
        <taxon>Bacteria</taxon>
        <taxon>Bacillati</taxon>
        <taxon>Bacillota</taxon>
        <taxon>Bacilli</taxon>
        <taxon>Bacillales</taxon>
        <taxon>Bacillaceae</taxon>
    </lineage>
</organism>
<reference evidence="4" key="1">
    <citation type="submission" date="2016-10" db="EMBL/GenBank/DDBJ databases">
        <authorList>
            <person name="Varghese N."/>
            <person name="Submissions S."/>
        </authorList>
    </citation>
    <scope>NUCLEOTIDE SEQUENCE [LARGE SCALE GENOMIC DNA]</scope>
    <source>
        <strain evidence="4">S9</strain>
    </source>
</reference>
<dbReference type="Gene3D" id="3.60.21.10">
    <property type="match status" value="1"/>
</dbReference>
<dbReference type="PANTHER" id="PTHR31302">
    <property type="entry name" value="TRANSMEMBRANE PROTEIN WITH METALLOPHOSPHOESTERASE DOMAIN-RELATED"/>
    <property type="match status" value="1"/>
</dbReference>